<feature type="region of interest" description="Disordered" evidence="1">
    <location>
        <begin position="55"/>
        <end position="106"/>
    </location>
</feature>
<comment type="caution">
    <text evidence="2">The sequence shown here is derived from an EMBL/GenBank/DDBJ whole genome shotgun (WGS) entry which is preliminary data.</text>
</comment>
<reference evidence="2" key="1">
    <citation type="submission" date="2021-01" db="EMBL/GenBank/DDBJ databases">
        <title>Whole genome shotgun sequence of Virgisporangium aliadipatigenens NBRC 105644.</title>
        <authorList>
            <person name="Komaki H."/>
            <person name="Tamura T."/>
        </authorList>
    </citation>
    <scope>NUCLEOTIDE SEQUENCE</scope>
    <source>
        <strain evidence="2">NBRC 105644</strain>
    </source>
</reference>
<proteinExistence type="predicted"/>
<organism evidence="2 3">
    <name type="scientific">Virgisporangium aliadipatigenens</name>
    <dbReference type="NCBI Taxonomy" id="741659"/>
    <lineage>
        <taxon>Bacteria</taxon>
        <taxon>Bacillati</taxon>
        <taxon>Actinomycetota</taxon>
        <taxon>Actinomycetes</taxon>
        <taxon>Micromonosporales</taxon>
        <taxon>Micromonosporaceae</taxon>
        <taxon>Virgisporangium</taxon>
    </lineage>
</organism>
<evidence type="ECO:0000313" key="3">
    <source>
        <dbReference type="Proteomes" id="UP000619260"/>
    </source>
</evidence>
<dbReference type="AlphaFoldDB" id="A0A8J4DTJ4"/>
<evidence type="ECO:0000256" key="1">
    <source>
        <dbReference type="SAM" id="MobiDB-lite"/>
    </source>
</evidence>
<evidence type="ECO:0000313" key="2">
    <source>
        <dbReference type="EMBL" id="GIJ49361.1"/>
    </source>
</evidence>
<dbReference type="Proteomes" id="UP000619260">
    <property type="component" value="Unassembled WGS sequence"/>
</dbReference>
<protein>
    <submittedName>
        <fullName evidence="2">Uncharacterized protein</fullName>
    </submittedName>
</protein>
<sequence length="124" mass="12526">MNPHVGEPAFGSWTPNVNTVPGPAHVTVLPSPIRHVTRTGVAVAMTVIPGTLAEADTGLKPRDSANHTGTPTNVRPCGLSTPASGGGRSADRARRANTTGEIIGGADASHLNSANEFCAPVAVS</sequence>
<dbReference type="EMBL" id="BOPF01000026">
    <property type="protein sequence ID" value="GIJ49361.1"/>
    <property type="molecule type" value="Genomic_DNA"/>
</dbReference>
<accession>A0A8J4DTJ4</accession>
<name>A0A8J4DTJ4_9ACTN</name>
<gene>
    <name evidence="2" type="ORF">Val02_62470</name>
</gene>
<keyword evidence="3" id="KW-1185">Reference proteome</keyword>